<proteinExistence type="predicted"/>
<evidence type="ECO:0000313" key="1">
    <source>
        <dbReference type="EMBL" id="KIM45808.1"/>
    </source>
</evidence>
<evidence type="ECO:0000313" key="2">
    <source>
        <dbReference type="Proteomes" id="UP000053424"/>
    </source>
</evidence>
<organism evidence="1 2">
    <name type="scientific">Hebeloma cylindrosporum</name>
    <dbReference type="NCBI Taxonomy" id="76867"/>
    <lineage>
        <taxon>Eukaryota</taxon>
        <taxon>Fungi</taxon>
        <taxon>Dikarya</taxon>
        <taxon>Basidiomycota</taxon>
        <taxon>Agaricomycotina</taxon>
        <taxon>Agaricomycetes</taxon>
        <taxon>Agaricomycetidae</taxon>
        <taxon>Agaricales</taxon>
        <taxon>Agaricineae</taxon>
        <taxon>Hymenogastraceae</taxon>
        <taxon>Hebeloma</taxon>
    </lineage>
</organism>
<name>A0A0C2Y7I3_HEBCY</name>
<gene>
    <name evidence="1" type="ORF">M413DRAFT_440845</name>
</gene>
<dbReference type="Proteomes" id="UP000053424">
    <property type="component" value="Unassembled WGS sequence"/>
</dbReference>
<protein>
    <submittedName>
        <fullName evidence="1">Uncharacterized protein</fullName>
    </submittedName>
</protein>
<keyword evidence="2" id="KW-1185">Reference proteome</keyword>
<accession>A0A0C2Y7I3</accession>
<dbReference type="AlphaFoldDB" id="A0A0C2Y7I3"/>
<dbReference type="EMBL" id="KN831771">
    <property type="protein sequence ID" value="KIM45808.1"/>
    <property type="molecule type" value="Genomic_DNA"/>
</dbReference>
<dbReference type="HOGENOM" id="CLU_3050560_0_0_1"/>
<reference evidence="2" key="2">
    <citation type="submission" date="2015-01" db="EMBL/GenBank/DDBJ databases">
        <title>Evolutionary Origins and Diversification of the Mycorrhizal Mutualists.</title>
        <authorList>
            <consortium name="DOE Joint Genome Institute"/>
            <consortium name="Mycorrhizal Genomics Consortium"/>
            <person name="Kohler A."/>
            <person name="Kuo A."/>
            <person name="Nagy L.G."/>
            <person name="Floudas D."/>
            <person name="Copeland A."/>
            <person name="Barry K.W."/>
            <person name="Cichocki N."/>
            <person name="Veneault-Fourrey C."/>
            <person name="LaButti K."/>
            <person name="Lindquist E.A."/>
            <person name="Lipzen A."/>
            <person name="Lundell T."/>
            <person name="Morin E."/>
            <person name="Murat C."/>
            <person name="Riley R."/>
            <person name="Ohm R."/>
            <person name="Sun H."/>
            <person name="Tunlid A."/>
            <person name="Henrissat B."/>
            <person name="Grigoriev I.V."/>
            <person name="Hibbett D.S."/>
            <person name="Martin F."/>
        </authorList>
    </citation>
    <scope>NUCLEOTIDE SEQUENCE [LARGE SCALE GENOMIC DNA]</scope>
    <source>
        <strain evidence="2">h7</strain>
    </source>
</reference>
<sequence length="54" mass="6220">MAVLWTLEDVQLRSSRALLHQILISRLGPRCVVIDVKRCARWSGKDLSRFSPEI</sequence>
<reference evidence="1 2" key="1">
    <citation type="submission" date="2014-04" db="EMBL/GenBank/DDBJ databases">
        <authorList>
            <consortium name="DOE Joint Genome Institute"/>
            <person name="Kuo A."/>
            <person name="Gay G."/>
            <person name="Dore J."/>
            <person name="Kohler A."/>
            <person name="Nagy L.G."/>
            <person name="Floudas D."/>
            <person name="Copeland A."/>
            <person name="Barry K.W."/>
            <person name="Cichocki N."/>
            <person name="Veneault-Fourrey C."/>
            <person name="LaButti K."/>
            <person name="Lindquist E.A."/>
            <person name="Lipzen A."/>
            <person name="Lundell T."/>
            <person name="Morin E."/>
            <person name="Murat C."/>
            <person name="Sun H."/>
            <person name="Tunlid A."/>
            <person name="Henrissat B."/>
            <person name="Grigoriev I.V."/>
            <person name="Hibbett D.S."/>
            <person name="Martin F."/>
            <person name="Nordberg H.P."/>
            <person name="Cantor M.N."/>
            <person name="Hua S.X."/>
        </authorList>
    </citation>
    <scope>NUCLEOTIDE SEQUENCE [LARGE SCALE GENOMIC DNA]</scope>
    <source>
        <strain evidence="2">h7</strain>
    </source>
</reference>